<dbReference type="GO" id="GO:0005524">
    <property type="term" value="F:ATP binding"/>
    <property type="evidence" value="ECO:0007669"/>
    <property type="project" value="InterPro"/>
</dbReference>
<reference evidence="3" key="1">
    <citation type="submission" date="2018-05" db="EMBL/GenBank/DDBJ databases">
        <authorList>
            <person name="Lanie J.A."/>
            <person name="Ng W.-L."/>
            <person name="Kazmierczak K.M."/>
            <person name="Andrzejewski T.M."/>
            <person name="Davidsen T.M."/>
            <person name="Wayne K.J."/>
            <person name="Tettelin H."/>
            <person name="Glass J.I."/>
            <person name="Rusch D."/>
            <person name="Podicherti R."/>
            <person name="Tsui H.-C.T."/>
            <person name="Winkler M.E."/>
        </authorList>
    </citation>
    <scope>NUCLEOTIDE SEQUENCE</scope>
</reference>
<feature type="non-terminal residue" evidence="3">
    <location>
        <position position="89"/>
    </location>
</feature>
<dbReference type="GO" id="GO:0016887">
    <property type="term" value="F:ATP hydrolysis activity"/>
    <property type="evidence" value="ECO:0007669"/>
    <property type="project" value="InterPro"/>
</dbReference>
<dbReference type="Pfam" id="PF00005">
    <property type="entry name" value="ABC_tran"/>
    <property type="match status" value="1"/>
</dbReference>
<dbReference type="PANTHER" id="PTHR42734">
    <property type="entry name" value="METAL TRANSPORT SYSTEM ATP-BINDING PROTEIN TM_0124-RELATED"/>
    <property type="match status" value="1"/>
</dbReference>
<dbReference type="Gene3D" id="3.40.50.300">
    <property type="entry name" value="P-loop containing nucleotide triphosphate hydrolases"/>
    <property type="match status" value="1"/>
</dbReference>
<gene>
    <name evidence="3" type="ORF">METZ01_LOCUS237050</name>
</gene>
<dbReference type="InterPro" id="IPR003439">
    <property type="entry name" value="ABC_transporter-like_ATP-bd"/>
</dbReference>
<feature type="domain" description="ABC transporter" evidence="2">
    <location>
        <begin position="25"/>
        <end position="85"/>
    </location>
</feature>
<protein>
    <recommendedName>
        <fullName evidence="2">ABC transporter domain-containing protein</fullName>
    </recommendedName>
</protein>
<evidence type="ECO:0000256" key="1">
    <source>
        <dbReference type="ARBA" id="ARBA00022448"/>
    </source>
</evidence>
<accession>A0A382HA97</accession>
<dbReference type="AlphaFoldDB" id="A0A382HA97"/>
<evidence type="ECO:0000313" key="3">
    <source>
        <dbReference type="EMBL" id="SVB84196.1"/>
    </source>
</evidence>
<organism evidence="3">
    <name type="scientific">marine metagenome</name>
    <dbReference type="NCBI Taxonomy" id="408172"/>
    <lineage>
        <taxon>unclassified sequences</taxon>
        <taxon>metagenomes</taxon>
        <taxon>ecological metagenomes</taxon>
    </lineage>
</organism>
<sequence length="89" mass="10002">MDEKKKIILEVDNISKKFNNTLIIDKLSFKINKGEIVKIDGPNGSGKTTLLKIIAQIYNYDSGNIMIKQINLKNSSYAKSLISYCSTET</sequence>
<name>A0A382HA97_9ZZZZ</name>
<dbReference type="InterPro" id="IPR027417">
    <property type="entry name" value="P-loop_NTPase"/>
</dbReference>
<dbReference type="SUPFAM" id="SSF52540">
    <property type="entry name" value="P-loop containing nucleoside triphosphate hydrolases"/>
    <property type="match status" value="1"/>
</dbReference>
<proteinExistence type="predicted"/>
<dbReference type="InterPro" id="IPR050153">
    <property type="entry name" value="Metal_Ion_Import_ABC"/>
</dbReference>
<evidence type="ECO:0000259" key="2">
    <source>
        <dbReference type="Pfam" id="PF00005"/>
    </source>
</evidence>
<keyword evidence="1" id="KW-0813">Transport</keyword>
<dbReference type="EMBL" id="UINC01060078">
    <property type="protein sequence ID" value="SVB84196.1"/>
    <property type="molecule type" value="Genomic_DNA"/>
</dbReference>